<organism evidence="2 3">
    <name type="scientific">Dryococelus australis</name>
    <dbReference type="NCBI Taxonomy" id="614101"/>
    <lineage>
        <taxon>Eukaryota</taxon>
        <taxon>Metazoa</taxon>
        <taxon>Ecdysozoa</taxon>
        <taxon>Arthropoda</taxon>
        <taxon>Hexapoda</taxon>
        <taxon>Insecta</taxon>
        <taxon>Pterygota</taxon>
        <taxon>Neoptera</taxon>
        <taxon>Polyneoptera</taxon>
        <taxon>Phasmatodea</taxon>
        <taxon>Verophasmatodea</taxon>
        <taxon>Anareolatae</taxon>
        <taxon>Phasmatidae</taxon>
        <taxon>Eurycanthinae</taxon>
        <taxon>Dryococelus</taxon>
    </lineage>
</organism>
<comment type="caution">
    <text evidence="2">The sequence shown here is derived from an EMBL/GenBank/DDBJ whole genome shotgun (WGS) entry which is preliminary data.</text>
</comment>
<reference evidence="2 3" key="1">
    <citation type="submission" date="2023-02" db="EMBL/GenBank/DDBJ databases">
        <title>LHISI_Scaffold_Assembly.</title>
        <authorList>
            <person name="Stuart O.P."/>
            <person name="Cleave R."/>
            <person name="Magrath M.J.L."/>
            <person name="Mikheyev A.S."/>
        </authorList>
    </citation>
    <scope>NUCLEOTIDE SEQUENCE [LARGE SCALE GENOMIC DNA]</scope>
    <source>
        <strain evidence="2">Daus_M_001</strain>
        <tissue evidence="2">Leg muscle</tissue>
    </source>
</reference>
<evidence type="ECO:0000313" key="3">
    <source>
        <dbReference type="Proteomes" id="UP001159363"/>
    </source>
</evidence>
<evidence type="ECO:0000256" key="1">
    <source>
        <dbReference type="SAM" id="MobiDB-lite"/>
    </source>
</evidence>
<evidence type="ECO:0000313" key="2">
    <source>
        <dbReference type="EMBL" id="KAJ8895555.1"/>
    </source>
</evidence>
<protein>
    <submittedName>
        <fullName evidence="2">Uncharacterized protein</fullName>
    </submittedName>
</protein>
<gene>
    <name evidence="2" type="ORF">PR048_000891</name>
</gene>
<keyword evidence="3" id="KW-1185">Reference proteome</keyword>
<dbReference type="EMBL" id="JARBHB010000001">
    <property type="protein sequence ID" value="KAJ8895555.1"/>
    <property type="molecule type" value="Genomic_DNA"/>
</dbReference>
<proteinExistence type="predicted"/>
<name>A0ABQ9IHA9_9NEOP</name>
<dbReference type="Proteomes" id="UP001159363">
    <property type="component" value="Chromosome 1"/>
</dbReference>
<accession>A0ABQ9IHA9</accession>
<sequence>MELFYTSRTCRHAPRLWGNQHECKVSNGAVPLSYPALRQPSCATFARFHQRLRNEGSTIVMWPNAGAPPARRTAAFDEDVLRCTTYYVHMCHVFLLFALRSLGSFQTLLFFAVSQHQAVSSTAQLQHRAHHGTRRRVNEMSTARRQRIV</sequence>
<feature type="region of interest" description="Disordered" evidence="1">
    <location>
        <begin position="124"/>
        <end position="149"/>
    </location>
</feature>